<dbReference type="GO" id="GO:0004519">
    <property type="term" value="F:endonuclease activity"/>
    <property type="evidence" value="ECO:0007669"/>
    <property type="project" value="InterPro"/>
</dbReference>
<dbReference type="EMBL" id="CP017241">
    <property type="protein sequence ID" value="APO75111.1"/>
    <property type="molecule type" value="Genomic_DNA"/>
</dbReference>
<dbReference type="PANTHER" id="PTHR41287:SF1">
    <property type="entry name" value="PROTEIN YMFN"/>
    <property type="match status" value="1"/>
</dbReference>
<dbReference type="AlphaFoldDB" id="A0A1L5P4P2"/>
<protein>
    <submittedName>
        <fullName evidence="3">Phage terminase large subunit protein</fullName>
    </submittedName>
</protein>
<dbReference type="RefSeq" id="WP_081377064.1">
    <property type="nucleotide sequence ID" value="NZ_CP017241.1"/>
</dbReference>
<gene>
    <name evidence="3" type="ORF">AM571_CH02302</name>
</gene>
<dbReference type="InterPro" id="IPR046462">
    <property type="entry name" value="TerL_nuclease"/>
</dbReference>
<dbReference type="Pfam" id="PF20441">
    <property type="entry name" value="TerL_nuclease"/>
    <property type="match status" value="1"/>
</dbReference>
<name>A0A1L5P4P2_RHIET</name>
<feature type="domain" description="Terminase large subunit-like endonuclease" evidence="2">
    <location>
        <begin position="245"/>
        <end position="534"/>
    </location>
</feature>
<proteinExistence type="predicted"/>
<evidence type="ECO:0000259" key="1">
    <source>
        <dbReference type="Pfam" id="PF03354"/>
    </source>
</evidence>
<dbReference type="PANTHER" id="PTHR41287">
    <property type="match status" value="1"/>
</dbReference>
<dbReference type="Pfam" id="PF03354">
    <property type="entry name" value="TerL_ATPase"/>
    <property type="match status" value="1"/>
</dbReference>
<organism evidence="3 4">
    <name type="scientific">Rhizobium etli 8C-3</name>
    <dbReference type="NCBI Taxonomy" id="538025"/>
    <lineage>
        <taxon>Bacteria</taxon>
        <taxon>Pseudomonadati</taxon>
        <taxon>Pseudomonadota</taxon>
        <taxon>Alphaproteobacteria</taxon>
        <taxon>Hyphomicrobiales</taxon>
        <taxon>Rhizobiaceae</taxon>
        <taxon>Rhizobium/Agrobacterium group</taxon>
        <taxon>Rhizobium</taxon>
    </lineage>
</organism>
<feature type="domain" description="Terminase large subunit-like ATPase" evidence="1">
    <location>
        <begin position="78"/>
        <end position="229"/>
    </location>
</feature>
<reference evidence="3 4" key="1">
    <citation type="submission" date="2016-09" db="EMBL/GenBank/DDBJ databases">
        <title>The complete genome sequences of Rhizobium gallicum, symbiovars gallicum and phaseoli, symbionts associated to common bean (Phaseolus vulgaris).</title>
        <authorList>
            <person name="Bustos P."/>
            <person name="Santamaria R.I."/>
            <person name="Perez-Carrascal O.M."/>
            <person name="Juarez S."/>
            <person name="Lozano L."/>
            <person name="Martinez-Flores I."/>
            <person name="Martinez-Romero E."/>
            <person name="Cevallos M."/>
            <person name="Romero D."/>
            <person name="Davila G."/>
            <person name="Gonzalez V."/>
        </authorList>
    </citation>
    <scope>NUCLEOTIDE SEQUENCE [LARGE SCALE GENOMIC DNA]</scope>
    <source>
        <strain evidence="3 4">8C-3</strain>
    </source>
</reference>
<dbReference type="Gene3D" id="3.40.50.300">
    <property type="entry name" value="P-loop containing nucleotide triphosphate hydrolases"/>
    <property type="match status" value="1"/>
</dbReference>
<evidence type="ECO:0000313" key="3">
    <source>
        <dbReference type="EMBL" id="APO75111.1"/>
    </source>
</evidence>
<evidence type="ECO:0000259" key="2">
    <source>
        <dbReference type="Pfam" id="PF20441"/>
    </source>
</evidence>
<evidence type="ECO:0000313" key="4">
    <source>
        <dbReference type="Proteomes" id="UP000185109"/>
    </source>
</evidence>
<dbReference type="InterPro" id="IPR005021">
    <property type="entry name" value="Terminase_largesu-like"/>
</dbReference>
<dbReference type="InterPro" id="IPR046461">
    <property type="entry name" value="TerL_ATPase"/>
</dbReference>
<dbReference type="Proteomes" id="UP000185109">
    <property type="component" value="Chromosome"/>
</dbReference>
<accession>A0A1L5P4P2</accession>
<sequence>MGLRGPGAKPKSAKVAANDNLREELPWEAEGLTRIERVVAFCEDMPVTQGKLAGTKLKLREWQIEEFLEPVYAEDDDGKRQVRTAVFSMGRKNGKTGISAALALCHLVGPEAEERGEIYFCAMDKAQAAKAWAECKAMLEAHPELSQRVNIIRFSKEIEVLDGAGKGSVLKALSADADSKLGLSPSFVLCDEIGYWPKRDLFDAMDSALGARDEPLIVAISTQAKDDTHFFSEMIDYGLKIKTGEVEDESFHLAMFAAGPNDDPWDPATWEKANPALGDFLSYEQVERQAMQAQRIPSKEADFRNKVLNQRVDGTVRFIAAREWNDCDLGPIDDKELEGRECFGALDLSAARDLTAFVLVFPEEDGRYTVLPRFFLPEFDIDGKSDTDRVPYNVWAKQADARLTLLPGKVIDPALVAEYIADEAARFDIKEIAFDRWRIEDLKRELEKLSVELPLVPFGQGYKDMSPAVDVLEVTVAQQKLNHAGNPLMRMCAANAVVTKDPAGARKLDKSKASGRIDGIVALAMGLKIAQGHEEETMPGCLLAMLAA</sequence>
<dbReference type="InterPro" id="IPR027417">
    <property type="entry name" value="P-loop_NTPase"/>
</dbReference>